<dbReference type="SFLD" id="SFLDG01138">
    <property type="entry name" value="C1.6.2:_Deoxy-d-mannose-octulo"/>
    <property type="match status" value="1"/>
</dbReference>
<dbReference type="InterPro" id="IPR010023">
    <property type="entry name" value="KdsC_fam"/>
</dbReference>
<dbReference type="GO" id="GO:0016788">
    <property type="term" value="F:hydrolase activity, acting on ester bonds"/>
    <property type="evidence" value="ECO:0007669"/>
    <property type="project" value="InterPro"/>
</dbReference>
<keyword evidence="8" id="KW-0479">Metal-binding</keyword>
<evidence type="ECO:0000313" key="12">
    <source>
        <dbReference type="Proteomes" id="UP000005695"/>
    </source>
</evidence>
<dbReference type="EC" id="2.7.7.43" evidence="7"/>
<dbReference type="FunFam" id="3.40.50.1000:FF:000029">
    <property type="entry name" value="3-deoxy-D-manno-octulosonate 8-phosphate phosphatase KdsC"/>
    <property type="match status" value="1"/>
</dbReference>
<evidence type="ECO:0000256" key="3">
    <source>
        <dbReference type="ARBA" id="ARBA00005141"/>
    </source>
</evidence>
<comment type="cofactor">
    <cofactor evidence="2">
        <name>Mg(2+)</name>
        <dbReference type="ChEBI" id="CHEBI:18420"/>
    </cofactor>
</comment>
<dbReference type="RefSeq" id="WP_005998199.1">
    <property type="nucleotide sequence ID" value="NZ_AAEW02000003.1"/>
</dbReference>
<dbReference type="PANTHER" id="PTHR21485:SF3">
    <property type="entry name" value="N-ACYLNEURAMINATE CYTIDYLYLTRANSFERASE"/>
    <property type="match status" value="1"/>
</dbReference>
<dbReference type="NCBIfam" id="TIGR01670">
    <property type="entry name" value="KdsC-phosphatas"/>
    <property type="match status" value="1"/>
</dbReference>
<evidence type="ECO:0000256" key="9">
    <source>
        <dbReference type="ARBA" id="ARBA00022801"/>
    </source>
</evidence>
<dbReference type="Proteomes" id="UP000005695">
    <property type="component" value="Unassembled WGS sequence"/>
</dbReference>
<proteinExistence type="inferred from homology"/>
<dbReference type="Pfam" id="PF00702">
    <property type="entry name" value="Hydrolase"/>
    <property type="match status" value="1"/>
</dbReference>
<dbReference type="NCBIfam" id="TIGR01662">
    <property type="entry name" value="HAD-SF-IIIA"/>
    <property type="match status" value="1"/>
</dbReference>
<comment type="similarity">
    <text evidence="4">Belongs to the KdsC family.</text>
</comment>
<dbReference type="GO" id="GO:0008781">
    <property type="term" value="F:N-acylneuraminate cytidylyltransferase activity"/>
    <property type="evidence" value="ECO:0007669"/>
    <property type="project" value="UniProtKB-EC"/>
</dbReference>
<dbReference type="Pfam" id="PF02348">
    <property type="entry name" value="CTP_transf_3"/>
    <property type="match status" value="1"/>
</dbReference>
<dbReference type="SUPFAM" id="SSF53448">
    <property type="entry name" value="Nucleotide-diphospho-sugar transferases"/>
    <property type="match status" value="1"/>
</dbReference>
<dbReference type="InterPro" id="IPR003329">
    <property type="entry name" value="Cytidylyl_trans"/>
</dbReference>
<evidence type="ECO:0000256" key="6">
    <source>
        <dbReference type="ARBA" id="ARBA00011881"/>
    </source>
</evidence>
<comment type="caution">
    <text evidence="11">The sequence shown here is derived from an EMBL/GenBank/DDBJ whole genome shotgun (WGS) entry which is preliminary data.</text>
</comment>
<reference evidence="11" key="2">
    <citation type="submission" date="2006-05" db="EMBL/GenBank/DDBJ databases">
        <title>Sequencing of the draft genome and assembly of Desulfuromonas acetoxidans DSM 684.</title>
        <authorList>
            <consortium name="US DOE Joint Genome Institute (JGI-PGF)"/>
            <person name="Copeland A."/>
            <person name="Lucas S."/>
            <person name="Lapidus A."/>
            <person name="Barry K."/>
            <person name="Detter J.C."/>
            <person name="Glavina del Rio T."/>
            <person name="Hammon N."/>
            <person name="Israni S."/>
            <person name="Dalin E."/>
            <person name="Tice H."/>
            <person name="Bruce D."/>
            <person name="Pitluck S."/>
            <person name="Richardson P."/>
        </authorList>
    </citation>
    <scope>NUCLEOTIDE SEQUENCE [LARGE SCALE GENOMIC DNA]</scope>
    <source>
        <strain evidence="11">DSM 684</strain>
    </source>
</reference>
<dbReference type="Gene3D" id="3.40.50.1000">
    <property type="entry name" value="HAD superfamily/HAD-like"/>
    <property type="match status" value="1"/>
</dbReference>
<dbReference type="InterPro" id="IPR029044">
    <property type="entry name" value="Nucleotide-diphossugar_trans"/>
</dbReference>
<evidence type="ECO:0000256" key="1">
    <source>
        <dbReference type="ARBA" id="ARBA00001862"/>
    </source>
</evidence>
<evidence type="ECO:0000313" key="11">
    <source>
        <dbReference type="EMBL" id="EAT16767.1"/>
    </source>
</evidence>
<dbReference type="InterPro" id="IPR023214">
    <property type="entry name" value="HAD_sf"/>
</dbReference>
<evidence type="ECO:0000256" key="5">
    <source>
        <dbReference type="ARBA" id="ARBA00010726"/>
    </source>
</evidence>
<organism evidence="11 12">
    <name type="scientific">Desulfuromonas acetoxidans (strain DSM 684 / 11070)</name>
    <dbReference type="NCBI Taxonomy" id="281689"/>
    <lineage>
        <taxon>Bacteria</taxon>
        <taxon>Pseudomonadati</taxon>
        <taxon>Thermodesulfobacteriota</taxon>
        <taxon>Desulfuromonadia</taxon>
        <taxon>Desulfuromonadales</taxon>
        <taxon>Desulfuromonadaceae</taxon>
        <taxon>Desulfuromonas</taxon>
    </lineage>
</organism>
<reference evidence="11" key="1">
    <citation type="submission" date="2006-05" db="EMBL/GenBank/DDBJ databases">
        <title>Annotation of the draft genome assembly of Desulfuromonas acetoxidans DSM 684.</title>
        <authorList>
            <consortium name="US DOE Joint Genome Institute (JGI-ORNL)"/>
            <person name="Larimer F."/>
            <person name="Land M."/>
            <person name="Hauser L."/>
        </authorList>
    </citation>
    <scope>NUCLEOTIDE SEQUENCE [LARGE SCALE GENOMIC DNA]</scope>
    <source>
        <strain evidence="11">DSM 684</strain>
    </source>
</reference>
<evidence type="ECO:0000256" key="2">
    <source>
        <dbReference type="ARBA" id="ARBA00001946"/>
    </source>
</evidence>
<dbReference type="InterPro" id="IPR036412">
    <property type="entry name" value="HAD-like_sf"/>
</dbReference>
<evidence type="ECO:0000256" key="4">
    <source>
        <dbReference type="ARBA" id="ARBA00005893"/>
    </source>
</evidence>
<dbReference type="CDD" id="cd02513">
    <property type="entry name" value="CMP-NeuAc_Synthase"/>
    <property type="match status" value="1"/>
</dbReference>
<dbReference type="InterPro" id="IPR050793">
    <property type="entry name" value="CMP-NeuNAc_synthase"/>
</dbReference>
<comment type="subunit">
    <text evidence="6">Homotetramer.</text>
</comment>
<comment type="similarity">
    <text evidence="5">Belongs to the CMP-NeuNAc synthase family.</text>
</comment>
<comment type="catalytic activity">
    <reaction evidence="1">
        <text>an N-acylneuraminate + CTP = a CMP-N-acyl-beta-neuraminate + diphosphate</text>
        <dbReference type="Rhea" id="RHEA:11344"/>
        <dbReference type="ChEBI" id="CHEBI:33019"/>
        <dbReference type="ChEBI" id="CHEBI:37563"/>
        <dbReference type="ChEBI" id="CHEBI:60073"/>
        <dbReference type="ChEBI" id="CHEBI:68671"/>
        <dbReference type="EC" id="2.7.7.43"/>
    </reaction>
</comment>
<dbReference type="GO" id="GO:0006054">
    <property type="term" value="P:N-acetylneuraminate metabolic process"/>
    <property type="evidence" value="ECO:0007669"/>
    <property type="project" value="UniProtKB-UniPathway"/>
</dbReference>
<dbReference type="Gene3D" id="3.90.550.10">
    <property type="entry name" value="Spore Coat Polysaccharide Biosynthesis Protein SpsA, Chain A"/>
    <property type="match status" value="1"/>
</dbReference>
<sequence>MTDRGKVVAFIPVRGGSKSIPLKNVKSIAGKPLVQWVVEAACAAECIDAVYVSTDSPVISEIVEILQFPKLKVIGRSVETATDVASTESALLEFCNNYSFDKVFLVQATSPLVSSEDFDNAWKLFEDTCCDSLISVVRQKRFIWRESSPGNAESVNYDPFNRPRRQQFDGYLVENGAFYLSSREGILKSQCRISGEITCYEMDDETYYEIDEVSDWKIVEALLLNREGRKHDFSNIKMLVMDCDGVMTDAGMYYNEDGEAFKKFNTKDGKAVELLRGKGIQSAIVTGEETLFVKRRAEKVGIDFVFMGIKQKDKTLMNFARNIGISLNQIAYIGDDVNDLPAIKLCGVTACPMDASKEVRDCVDIVLDVKGGQGAVRAFADMILADG</sequence>
<keyword evidence="9" id="KW-0378">Hydrolase</keyword>
<dbReference type="UniPathway" id="UPA00628"/>
<accession>Q1K2W4</accession>
<dbReference type="AlphaFoldDB" id="Q1K2W4"/>
<evidence type="ECO:0000256" key="7">
    <source>
        <dbReference type="ARBA" id="ARBA00012491"/>
    </source>
</evidence>
<dbReference type="SFLD" id="SFLDG01136">
    <property type="entry name" value="C1.6:_Phosphoserine_Phosphatas"/>
    <property type="match status" value="1"/>
</dbReference>
<dbReference type="InterPro" id="IPR006549">
    <property type="entry name" value="HAD-SF_hydro_IIIA"/>
</dbReference>
<dbReference type="PANTHER" id="PTHR21485">
    <property type="entry name" value="HAD SUPERFAMILY MEMBERS CMAS AND KDSC"/>
    <property type="match status" value="1"/>
</dbReference>
<keyword evidence="12" id="KW-1185">Reference proteome</keyword>
<keyword evidence="10" id="KW-0460">Magnesium</keyword>
<dbReference type="SUPFAM" id="SSF56784">
    <property type="entry name" value="HAD-like"/>
    <property type="match status" value="1"/>
</dbReference>
<dbReference type="OrthoDB" id="9805604at2"/>
<dbReference type="SFLD" id="SFLDS00003">
    <property type="entry name" value="Haloacid_Dehalogenase"/>
    <property type="match status" value="1"/>
</dbReference>
<name>Q1K2W4_DESA6</name>
<dbReference type="EMBL" id="AAEW02000003">
    <property type="protein sequence ID" value="EAT16767.1"/>
    <property type="molecule type" value="Genomic_DNA"/>
</dbReference>
<comment type="pathway">
    <text evidence="3">Amino-sugar metabolism; N-acetylneuraminate metabolism.</text>
</comment>
<evidence type="ECO:0000256" key="8">
    <source>
        <dbReference type="ARBA" id="ARBA00022723"/>
    </source>
</evidence>
<gene>
    <name evidence="11" type="ORF">Dace_2019</name>
</gene>
<dbReference type="GO" id="GO:0046872">
    <property type="term" value="F:metal ion binding"/>
    <property type="evidence" value="ECO:0007669"/>
    <property type="project" value="UniProtKB-KW"/>
</dbReference>
<protein>
    <recommendedName>
        <fullName evidence="7">N-acylneuraminate cytidylyltransferase</fullName>
        <ecNumber evidence="7">2.7.7.43</ecNumber>
    </recommendedName>
</protein>
<evidence type="ECO:0000256" key="10">
    <source>
        <dbReference type="ARBA" id="ARBA00022842"/>
    </source>
</evidence>